<reference evidence="3" key="1">
    <citation type="journal article" date="2019" name="Int. J. Syst. Evol. Microbiol.">
        <title>The Global Catalogue of Microorganisms (GCM) 10K type strain sequencing project: providing services to taxonomists for standard genome sequencing and annotation.</title>
        <authorList>
            <consortium name="The Broad Institute Genomics Platform"/>
            <consortium name="The Broad Institute Genome Sequencing Center for Infectious Disease"/>
            <person name="Wu L."/>
            <person name="Ma J."/>
        </authorList>
    </citation>
    <scope>NUCLEOTIDE SEQUENCE [LARGE SCALE GENOMIC DNA]</scope>
    <source>
        <strain evidence="3">JCM 17441</strain>
    </source>
</reference>
<keyword evidence="3" id="KW-1185">Reference proteome</keyword>
<protein>
    <submittedName>
        <fullName evidence="2">5-oxoprolinase subunit PxpA</fullName>
    </submittedName>
</protein>
<organism evidence="2 3">
    <name type="scientific">Dactylosporangium darangshiense</name>
    <dbReference type="NCBI Taxonomy" id="579108"/>
    <lineage>
        <taxon>Bacteria</taxon>
        <taxon>Bacillati</taxon>
        <taxon>Actinomycetota</taxon>
        <taxon>Actinomycetes</taxon>
        <taxon>Micromonosporales</taxon>
        <taxon>Micromonosporaceae</taxon>
        <taxon>Dactylosporangium</taxon>
    </lineage>
</organism>
<name>A0ABP8CUW7_9ACTN</name>
<dbReference type="PANTHER" id="PTHR30292:SF0">
    <property type="entry name" value="5-OXOPROLINASE SUBUNIT A"/>
    <property type="match status" value="1"/>
</dbReference>
<accession>A0ABP8CUW7</accession>
<evidence type="ECO:0000313" key="2">
    <source>
        <dbReference type="EMBL" id="GAA4243688.1"/>
    </source>
</evidence>
<proteinExistence type="predicted"/>
<dbReference type="InterPro" id="IPR011330">
    <property type="entry name" value="Glyco_hydro/deAcase_b/a-brl"/>
</dbReference>
<dbReference type="PANTHER" id="PTHR30292">
    <property type="entry name" value="UNCHARACTERIZED PROTEIN YBGL-RELATED"/>
    <property type="match status" value="1"/>
</dbReference>
<sequence length="310" mass="31223">MVDLNSDLGEGFGIWRLGDDDALLTIVTSANVACGFHAGDPSTMRRVSARAAAEGVRVGAQVSYRDLAGFGRRRIDVPADELADELRYQIGALAAFGPVAYVKPHGALYNTAAIDESHASAVVSAAAAFPAPADLSPLGAAAGASTGAGAPSVGGRPSPADSLNPADHADPAGRRGEGTARAATGLGGTGPSSPAGLPVLCQPGSVLARLAAERGLRVVAEGFVDRGYLPDGRLVPRTSRGALVTDVGQVVVRAVRMALEGVVQAVDGTLIPMPVESLSVHGDTPGAVDMARAVRDGLLVAGVAVEPFVD</sequence>
<dbReference type="Pfam" id="PF03746">
    <property type="entry name" value="LamB_YcsF"/>
    <property type="match status" value="2"/>
</dbReference>
<dbReference type="CDD" id="cd10787">
    <property type="entry name" value="LamB_YcsF_like"/>
    <property type="match status" value="1"/>
</dbReference>
<dbReference type="RefSeq" id="WP_380137402.1">
    <property type="nucleotide sequence ID" value="NZ_BAABAT010000001.1"/>
</dbReference>
<feature type="compositionally biased region" description="Basic and acidic residues" evidence="1">
    <location>
        <begin position="167"/>
        <end position="178"/>
    </location>
</feature>
<feature type="compositionally biased region" description="Low complexity" evidence="1">
    <location>
        <begin position="141"/>
        <end position="155"/>
    </location>
</feature>
<gene>
    <name evidence="2" type="ORF">GCM10022255_003790</name>
</gene>
<dbReference type="Proteomes" id="UP001500620">
    <property type="component" value="Unassembled WGS sequence"/>
</dbReference>
<dbReference type="Gene3D" id="3.20.20.370">
    <property type="entry name" value="Glycoside hydrolase/deacetylase"/>
    <property type="match status" value="2"/>
</dbReference>
<dbReference type="SUPFAM" id="SSF88713">
    <property type="entry name" value="Glycoside hydrolase/deacetylase"/>
    <property type="match status" value="2"/>
</dbReference>
<evidence type="ECO:0000313" key="3">
    <source>
        <dbReference type="Proteomes" id="UP001500620"/>
    </source>
</evidence>
<evidence type="ECO:0000256" key="1">
    <source>
        <dbReference type="SAM" id="MobiDB-lite"/>
    </source>
</evidence>
<dbReference type="InterPro" id="IPR005501">
    <property type="entry name" value="LamB/YcsF/PxpA-like"/>
</dbReference>
<comment type="caution">
    <text evidence="2">The sequence shown here is derived from an EMBL/GenBank/DDBJ whole genome shotgun (WGS) entry which is preliminary data.</text>
</comment>
<feature type="region of interest" description="Disordered" evidence="1">
    <location>
        <begin position="141"/>
        <end position="195"/>
    </location>
</feature>
<dbReference type="EMBL" id="BAABAT010000001">
    <property type="protein sequence ID" value="GAA4243688.1"/>
    <property type="molecule type" value="Genomic_DNA"/>
</dbReference>